<dbReference type="PANTHER" id="PTHR36115:SF6">
    <property type="entry name" value="PROLINE-RICH ANTIGEN HOMOLOG"/>
    <property type="match status" value="1"/>
</dbReference>
<keyword evidence="5 6" id="KW-0472">Membrane</keyword>
<dbReference type="InterPro" id="IPR051791">
    <property type="entry name" value="Pra-immunoreactive"/>
</dbReference>
<evidence type="ECO:0000256" key="2">
    <source>
        <dbReference type="ARBA" id="ARBA00022475"/>
    </source>
</evidence>
<dbReference type="Pfam" id="PF06271">
    <property type="entry name" value="RDD"/>
    <property type="match status" value="1"/>
</dbReference>
<dbReference type="PANTHER" id="PTHR36115">
    <property type="entry name" value="PROLINE-RICH ANTIGEN HOMOLOG-RELATED"/>
    <property type="match status" value="1"/>
</dbReference>
<proteinExistence type="predicted"/>
<comment type="subcellular location">
    <subcellularLocation>
        <location evidence="1">Cell membrane</location>
        <topology evidence="1">Multi-pass membrane protein</topology>
    </subcellularLocation>
</comment>
<feature type="transmembrane region" description="Helical" evidence="6">
    <location>
        <begin position="315"/>
        <end position="334"/>
    </location>
</feature>
<accession>A0ABQ4PBE7</accession>
<evidence type="ECO:0000256" key="3">
    <source>
        <dbReference type="ARBA" id="ARBA00022692"/>
    </source>
</evidence>
<evidence type="ECO:0000259" key="7">
    <source>
        <dbReference type="Pfam" id="PF06271"/>
    </source>
</evidence>
<name>A0ABQ4PBE7_SHECO</name>
<reference evidence="8 9" key="1">
    <citation type="submission" date="2021-05" db="EMBL/GenBank/DDBJ databases">
        <title>Molecular characterization for Shewanella algae harboring chromosomal blaOXA-55-like strains isolated from clinical and environment sample.</title>
        <authorList>
            <person name="Ohama Y."/>
            <person name="Aoki K."/>
            <person name="Harada S."/>
            <person name="Moriya K."/>
            <person name="Ishii Y."/>
            <person name="Tateda K."/>
        </authorList>
    </citation>
    <scope>NUCLEOTIDE SEQUENCE [LARGE SCALE GENOMIC DNA]</scope>
    <source>
        <strain evidence="8 9">MBTL60-118</strain>
    </source>
</reference>
<protein>
    <submittedName>
        <fullName evidence="8">RDD domain protein</fullName>
    </submittedName>
</protein>
<comment type="caution">
    <text evidence="8">The sequence shown here is derived from an EMBL/GenBank/DDBJ whole genome shotgun (WGS) entry which is preliminary data.</text>
</comment>
<dbReference type="InterPro" id="IPR010432">
    <property type="entry name" value="RDD"/>
</dbReference>
<feature type="transmembrane region" description="Helical" evidence="6">
    <location>
        <begin position="262"/>
        <end position="284"/>
    </location>
</feature>
<feature type="domain" description="RDD" evidence="7">
    <location>
        <begin position="269"/>
        <end position="346"/>
    </location>
</feature>
<evidence type="ECO:0000313" key="9">
    <source>
        <dbReference type="Proteomes" id="UP000773469"/>
    </source>
</evidence>
<keyword evidence="2" id="KW-1003">Cell membrane</keyword>
<sequence>MNQVKDPKTMVTPFAFSIAPSVLYTPLASPTKRGLAMLVDALLIAVLAEQAGGLFILLVGLTLLIERKSHQIGRVLKWFLYFSMLIMTIYVTSDNIIDYNRSASLDNETSSSVKKGEDTSEVLAMLPSILAISFCEEFSCKEQKLMVLVDKLNLASISMAEKREILTGVVTDLSLTADERLRLMAIVDEALGPVAVTPVNEPSVDATQDINDDNAIVDTADKLTSAGSQSTESGIGVKAIAEEERLDNSAPKYSLLEWAKGILNDLGLGFGWAAFYFTVFTAWFDGQTLGKKLLNIRVIQLDASTISLWDAFGRYGGYGAGFATGLLGFIQIYWDANRQAIQDKISATVVIDLSKPKQSPDDISTNVQVGES</sequence>
<evidence type="ECO:0000256" key="5">
    <source>
        <dbReference type="ARBA" id="ARBA00023136"/>
    </source>
</evidence>
<evidence type="ECO:0000256" key="6">
    <source>
        <dbReference type="SAM" id="Phobius"/>
    </source>
</evidence>
<dbReference type="EMBL" id="BPEU01000029">
    <property type="protein sequence ID" value="GIU44892.1"/>
    <property type="molecule type" value="Genomic_DNA"/>
</dbReference>
<evidence type="ECO:0000256" key="4">
    <source>
        <dbReference type="ARBA" id="ARBA00022989"/>
    </source>
</evidence>
<keyword evidence="3 6" id="KW-0812">Transmembrane</keyword>
<gene>
    <name evidence="8" type="ORF">TUM3794_33930</name>
</gene>
<evidence type="ECO:0000256" key="1">
    <source>
        <dbReference type="ARBA" id="ARBA00004651"/>
    </source>
</evidence>
<dbReference type="Proteomes" id="UP000773469">
    <property type="component" value="Unassembled WGS sequence"/>
</dbReference>
<keyword evidence="9" id="KW-1185">Reference proteome</keyword>
<feature type="transmembrane region" description="Helical" evidence="6">
    <location>
        <begin position="41"/>
        <end position="63"/>
    </location>
</feature>
<evidence type="ECO:0000313" key="8">
    <source>
        <dbReference type="EMBL" id="GIU44892.1"/>
    </source>
</evidence>
<feature type="transmembrane region" description="Helical" evidence="6">
    <location>
        <begin position="75"/>
        <end position="92"/>
    </location>
</feature>
<keyword evidence="4 6" id="KW-1133">Transmembrane helix</keyword>
<organism evidence="8 9">
    <name type="scientific">Shewanella colwelliana</name>
    <name type="common">Alteromonas colwelliana</name>
    <dbReference type="NCBI Taxonomy" id="23"/>
    <lineage>
        <taxon>Bacteria</taxon>
        <taxon>Pseudomonadati</taxon>
        <taxon>Pseudomonadota</taxon>
        <taxon>Gammaproteobacteria</taxon>
        <taxon>Alteromonadales</taxon>
        <taxon>Shewanellaceae</taxon>
        <taxon>Shewanella</taxon>
    </lineage>
</organism>